<name>A0A8X6IWV7_NEPPI</name>
<reference evidence="2" key="1">
    <citation type="submission" date="2020-08" db="EMBL/GenBank/DDBJ databases">
        <title>Multicomponent nature underlies the extraordinary mechanical properties of spider dragline silk.</title>
        <authorList>
            <person name="Kono N."/>
            <person name="Nakamura H."/>
            <person name="Mori M."/>
            <person name="Yoshida Y."/>
            <person name="Ohtoshi R."/>
            <person name="Malay A.D."/>
            <person name="Moran D.A.P."/>
            <person name="Tomita M."/>
            <person name="Numata K."/>
            <person name="Arakawa K."/>
        </authorList>
    </citation>
    <scope>NUCLEOTIDE SEQUENCE</scope>
</reference>
<evidence type="ECO:0000313" key="3">
    <source>
        <dbReference type="Proteomes" id="UP000887013"/>
    </source>
</evidence>
<gene>
    <name evidence="2" type="ORF">NPIL_21201</name>
</gene>
<keyword evidence="3" id="KW-1185">Reference proteome</keyword>
<feature type="compositionally biased region" description="Polar residues" evidence="1">
    <location>
        <begin position="54"/>
        <end position="64"/>
    </location>
</feature>
<feature type="compositionally biased region" description="Basic residues" evidence="1">
    <location>
        <begin position="39"/>
        <end position="53"/>
    </location>
</feature>
<protein>
    <submittedName>
        <fullName evidence="2">Uncharacterized protein</fullName>
    </submittedName>
</protein>
<dbReference type="AlphaFoldDB" id="A0A8X6IWV7"/>
<sequence length="90" mass="9949">MVSSFIMRLVSNKRFSFLKTYCRSPTDIDGHAKQQGGRPGRRSRLHKARHFKKQASSLSKNRGTTAPFCKAPEGGREAMFLGGSGGDHPQ</sequence>
<evidence type="ECO:0000256" key="1">
    <source>
        <dbReference type="SAM" id="MobiDB-lite"/>
    </source>
</evidence>
<comment type="caution">
    <text evidence="2">The sequence shown here is derived from an EMBL/GenBank/DDBJ whole genome shotgun (WGS) entry which is preliminary data.</text>
</comment>
<feature type="region of interest" description="Disordered" evidence="1">
    <location>
        <begin position="26"/>
        <end position="90"/>
    </location>
</feature>
<evidence type="ECO:0000313" key="2">
    <source>
        <dbReference type="EMBL" id="GFS61693.1"/>
    </source>
</evidence>
<dbReference type="Proteomes" id="UP000887013">
    <property type="component" value="Unassembled WGS sequence"/>
</dbReference>
<organism evidence="2 3">
    <name type="scientific">Nephila pilipes</name>
    <name type="common">Giant wood spider</name>
    <name type="synonym">Nephila maculata</name>
    <dbReference type="NCBI Taxonomy" id="299642"/>
    <lineage>
        <taxon>Eukaryota</taxon>
        <taxon>Metazoa</taxon>
        <taxon>Ecdysozoa</taxon>
        <taxon>Arthropoda</taxon>
        <taxon>Chelicerata</taxon>
        <taxon>Arachnida</taxon>
        <taxon>Araneae</taxon>
        <taxon>Araneomorphae</taxon>
        <taxon>Entelegynae</taxon>
        <taxon>Araneoidea</taxon>
        <taxon>Nephilidae</taxon>
        <taxon>Nephila</taxon>
    </lineage>
</organism>
<proteinExistence type="predicted"/>
<dbReference type="EMBL" id="BMAW01093688">
    <property type="protein sequence ID" value="GFS61693.1"/>
    <property type="molecule type" value="Genomic_DNA"/>
</dbReference>
<accession>A0A8X6IWV7</accession>